<sequence>STSVAADTYTDSGAAPRTIGNPGSLALMAVYVAGTWINPVNCFLCAKEVTCSTGVSCARKVIQS</sequence>
<evidence type="ECO:0000313" key="1">
    <source>
        <dbReference type="EMBL" id="KAK7492567.1"/>
    </source>
</evidence>
<dbReference type="Proteomes" id="UP001519460">
    <property type="component" value="Unassembled WGS sequence"/>
</dbReference>
<feature type="non-terminal residue" evidence="1">
    <location>
        <position position="1"/>
    </location>
</feature>
<accession>A0ABD0L0K5</accession>
<gene>
    <name evidence="1" type="ORF">BaRGS_00016233</name>
</gene>
<dbReference type="AlphaFoldDB" id="A0ABD0L0K5"/>
<evidence type="ECO:0000313" key="2">
    <source>
        <dbReference type="Proteomes" id="UP001519460"/>
    </source>
</evidence>
<reference evidence="1 2" key="1">
    <citation type="journal article" date="2023" name="Sci. Data">
        <title>Genome assembly of the Korean intertidal mud-creeper Batillaria attramentaria.</title>
        <authorList>
            <person name="Patra A.K."/>
            <person name="Ho P.T."/>
            <person name="Jun S."/>
            <person name="Lee S.J."/>
            <person name="Kim Y."/>
            <person name="Won Y.J."/>
        </authorList>
    </citation>
    <scope>NUCLEOTIDE SEQUENCE [LARGE SCALE GENOMIC DNA]</scope>
    <source>
        <strain evidence="1">Wonlab-2016</strain>
    </source>
</reference>
<dbReference type="EMBL" id="JACVVK020000102">
    <property type="protein sequence ID" value="KAK7492567.1"/>
    <property type="molecule type" value="Genomic_DNA"/>
</dbReference>
<name>A0ABD0L0K5_9CAEN</name>
<keyword evidence="2" id="KW-1185">Reference proteome</keyword>
<proteinExistence type="predicted"/>
<protein>
    <submittedName>
        <fullName evidence="1">Uncharacterized protein</fullName>
    </submittedName>
</protein>
<organism evidence="1 2">
    <name type="scientific">Batillaria attramentaria</name>
    <dbReference type="NCBI Taxonomy" id="370345"/>
    <lineage>
        <taxon>Eukaryota</taxon>
        <taxon>Metazoa</taxon>
        <taxon>Spiralia</taxon>
        <taxon>Lophotrochozoa</taxon>
        <taxon>Mollusca</taxon>
        <taxon>Gastropoda</taxon>
        <taxon>Caenogastropoda</taxon>
        <taxon>Sorbeoconcha</taxon>
        <taxon>Cerithioidea</taxon>
        <taxon>Batillariidae</taxon>
        <taxon>Batillaria</taxon>
    </lineage>
</organism>
<comment type="caution">
    <text evidence="1">The sequence shown here is derived from an EMBL/GenBank/DDBJ whole genome shotgun (WGS) entry which is preliminary data.</text>
</comment>